<dbReference type="Proteomes" id="UP000551616">
    <property type="component" value="Unassembled WGS sequence"/>
</dbReference>
<proteinExistence type="predicted"/>
<dbReference type="AlphaFoldDB" id="A0A7V9A5T4"/>
<dbReference type="PANTHER" id="PTHR30385:SF8">
    <property type="entry name" value="RNA POLYMERASE SIGMA-E FACTOR"/>
    <property type="match status" value="1"/>
</dbReference>
<feature type="domain" description="RNA polymerase sigma-70 region 2" evidence="5">
    <location>
        <begin position="69"/>
        <end position="122"/>
    </location>
</feature>
<dbReference type="SUPFAM" id="SSF88946">
    <property type="entry name" value="Sigma2 domain of RNA polymerase sigma factors"/>
    <property type="match status" value="1"/>
</dbReference>
<feature type="domain" description="RNA polymerase sigma factor 70 region 4 type 2" evidence="6">
    <location>
        <begin position="171"/>
        <end position="222"/>
    </location>
</feature>
<dbReference type="GO" id="GO:0003677">
    <property type="term" value="F:DNA binding"/>
    <property type="evidence" value="ECO:0007669"/>
    <property type="project" value="UniProtKB-KW"/>
</dbReference>
<keyword evidence="1" id="KW-0805">Transcription regulation</keyword>
<dbReference type="GO" id="GO:0016987">
    <property type="term" value="F:sigma factor activity"/>
    <property type="evidence" value="ECO:0007669"/>
    <property type="project" value="UniProtKB-KW"/>
</dbReference>
<dbReference type="InterPro" id="IPR013249">
    <property type="entry name" value="RNA_pol_sigma70_r4_t2"/>
</dbReference>
<accession>A0A7V9A5T4</accession>
<name>A0A7V9A5T4_9BACT</name>
<evidence type="ECO:0000313" key="7">
    <source>
        <dbReference type="EMBL" id="MBA2113226.1"/>
    </source>
</evidence>
<dbReference type="PANTHER" id="PTHR30385">
    <property type="entry name" value="SIGMA FACTOR F FLAGELLAR"/>
    <property type="match status" value="1"/>
</dbReference>
<gene>
    <name evidence="7" type="ORF">HOV93_03750</name>
</gene>
<comment type="caution">
    <text evidence="7">The sequence shown here is derived from an EMBL/GenBank/DDBJ whole genome shotgun (WGS) entry which is preliminary data.</text>
</comment>
<protein>
    <recommendedName>
        <fullName evidence="9">RNA polymerase factor sigma-70</fullName>
    </recommendedName>
</protein>
<dbReference type="EMBL" id="JABRWO010000001">
    <property type="protein sequence ID" value="MBA2113226.1"/>
    <property type="molecule type" value="Genomic_DNA"/>
</dbReference>
<dbReference type="Pfam" id="PF04542">
    <property type="entry name" value="Sigma70_r2"/>
    <property type="match status" value="1"/>
</dbReference>
<keyword evidence="8" id="KW-1185">Reference proteome</keyword>
<reference evidence="7 8" key="1">
    <citation type="submission" date="2020-05" db="EMBL/GenBank/DDBJ databases">
        <title>Bremerella alba sp. nov., a novel planctomycete isolated from the surface of the macroalga Fucus spiralis.</title>
        <authorList>
            <person name="Godinho O."/>
            <person name="Botelho R."/>
            <person name="Albuquerque L."/>
            <person name="Wiegand S."/>
            <person name="Da Costa M.S."/>
            <person name="Lobo-Da-Cunha A."/>
            <person name="Jogler C."/>
            <person name="Lage O.M."/>
        </authorList>
    </citation>
    <scope>NUCLEOTIDE SEQUENCE [LARGE SCALE GENOMIC DNA]</scope>
    <source>
        <strain evidence="7 8">FF15</strain>
    </source>
</reference>
<evidence type="ECO:0008006" key="9">
    <source>
        <dbReference type="Google" id="ProtNLM"/>
    </source>
</evidence>
<dbReference type="GO" id="GO:0006352">
    <property type="term" value="P:DNA-templated transcription initiation"/>
    <property type="evidence" value="ECO:0007669"/>
    <property type="project" value="InterPro"/>
</dbReference>
<evidence type="ECO:0000256" key="3">
    <source>
        <dbReference type="ARBA" id="ARBA00023125"/>
    </source>
</evidence>
<keyword evidence="2" id="KW-0731">Sigma factor</keyword>
<evidence type="ECO:0000256" key="2">
    <source>
        <dbReference type="ARBA" id="ARBA00023082"/>
    </source>
</evidence>
<dbReference type="Gene3D" id="1.10.10.10">
    <property type="entry name" value="Winged helix-like DNA-binding domain superfamily/Winged helix DNA-binding domain"/>
    <property type="match status" value="1"/>
</dbReference>
<dbReference type="InterPro" id="IPR013324">
    <property type="entry name" value="RNA_pol_sigma_r3/r4-like"/>
</dbReference>
<keyword evidence="4" id="KW-0804">Transcription</keyword>
<dbReference type="InterPro" id="IPR013325">
    <property type="entry name" value="RNA_pol_sigma_r2"/>
</dbReference>
<dbReference type="Gene3D" id="1.10.1740.10">
    <property type="match status" value="1"/>
</dbReference>
<dbReference type="InterPro" id="IPR014326">
    <property type="entry name" value="RNA_pol_sigma-70_Plancto"/>
</dbReference>
<evidence type="ECO:0000259" key="5">
    <source>
        <dbReference type="Pfam" id="PF04542"/>
    </source>
</evidence>
<dbReference type="Pfam" id="PF08281">
    <property type="entry name" value="Sigma70_r4_2"/>
    <property type="match status" value="1"/>
</dbReference>
<dbReference type="NCBIfam" id="TIGR02937">
    <property type="entry name" value="sigma70-ECF"/>
    <property type="match status" value="1"/>
</dbReference>
<evidence type="ECO:0000313" key="8">
    <source>
        <dbReference type="Proteomes" id="UP000551616"/>
    </source>
</evidence>
<sequence length="233" mass="26683">MGAVPPEFYSGGLLEAPLVQNNKYMWPETDKTQQLLQGARDGDTSARDALLQRHRDSLRRMIEMRLDKRIQQRVDASDIVQEVLVDANRRLADYLENPKMPFHLWLRHMAKDRIIDAHRRHRVSGKRSVDREQNMNVGFNMDQSSVDLAAQLCDQNTTPGAAATMQELHVRFQAAIEELDDQDREVVIMRHFEQLSNQDVAAALDLSPAAASMRYLRAIRRLRTLLGPTAVDE</sequence>
<evidence type="ECO:0000259" key="6">
    <source>
        <dbReference type="Pfam" id="PF08281"/>
    </source>
</evidence>
<keyword evidence="3" id="KW-0238">DNA-binding</keyword>
<dbReference type="InterPro" id="IPR036388">
    <property type="entry name" value="WH-like_DNA-bd_sf"/>
</dbReference>
<dbReference type="CDD" id="cd06171">
    <property type="entry name" value="Sigma70_r4"/>
    <property type="match status" value="1"/>
</dbReference>
<dbReference type="InterPro" id="IPR014284">
    <property type="entry name" value="RNA_pol_sigma-70_dom"/>
</dbReference>
<dbReference type="SUPFAM" id="SSF88659">
    <property type="entry name" value="Sigma3 and sigma4 domains of RNA polymerase sigma factors"/>
    <property type="match status" value="1"/>
</dbReference>
<dbReference type="NCBIfam" id="TIGR02984">
    <property type="entry name" value="Sig-70_plancto1"/>
    <property type="match status" value="1"/>
</dbReference>
<dbReference type="InterPro" id="IPR007627">
    <property type="entry name" value="RNA_pol_sigma70_r2"/>
</dbReference>
<evidence type="ECO:0000256" key="1">
    <source>
        <dbReference type="ARBA" id="ARBA00023015"/>
    </source>
</evidence>
<organism evidence="7 8">
    <name type="scientific">Bremerella alba</name>
    <dbReference type="NCBI Taxonomy" id="980252"/>
    <lineage>
        <taxon>Bacteria</taxon>
        <taxon>Pseudomonadati</taxon>
        <taxon>Planctomycetota</taxon>
        <taxon>Planctomycetia</taxon>
        <taxon>Pirellulales</taxon>
        <taxon>Pirellulaceae</taxon>
        <taxon>Bremerella</taxon>
    </lineage>
</organism>
<evidence type="ECO:0000256" key="4">
    <source>
        <dbReference type="ARBA" id="ARBA00023163"/>
    </source>
</evidence>